<keyword evidence="1" id="KW-0812">Transmembrane</keyword>
<feature type="transmembrane region" description="Helical" evidence="1">
    <location>
        <begin position="65"/>
        <end position="85"/>
    </location>
</feature>
<evidence type="ECO:0000313" key="2">
    <source>
        <dbReference type="EMBL" id="MCW1916473.1"/>
    </source>
</evidence>
<protein>
    <submittedName>
        <fullName evidence="2">Uncharacterized protein</fullName>
    </submittedName>
</protein>
<keyword evidence="1" id="KW-1133">Transmembrane helix</keyword>
<keyword evidence="1" id="KW-0472">Membrane</keyword>
<reference evidence="2" key="1">
    <citation type="submission" date="2022-10" db="EMBL/GenBank/DDBJ databases">
        <title>Luteolibacter sp. GHJ8, whole genome shotgun sequencing project.</title>
        <authorList>
            <person name="Zhao G."/>
            <person name="Shen L."/>
        </authorList>
    </citation>
    <scope>NUCLEOTIDE SEQUENCE</scope>
    <source>
        <strain evidence="2">GHJ8</strain>
    </source>
</reference>
<dbReference type="EMBL" id="JAPDDR010000015">
    <property type="protein sequence ID" value="MCW1916473.1"/>
    <property type="molecule type" value="Genomic_DNA"/>
</dbReference>
<evidence type="ECO:0000256" key="1">
    <source>
        <dbReference type="SAM" id="Phobius"/>
    </source>
</evidence>
<evidence type="ECO:0000313" key="3">
    <source>
        <dbReference type="Proteomes" id="UP001165653"/>
    </source>
</evidence>
<sequence length="119" mass="13519">MRRDRAYEEATDLAHPPGQGGRVRMIFLGILLPAAVAWYAWKGFSKEMIWWPGKAGGATLRGESARILALCYLAAAGVAHFRWFWGLIPIYRIFIWGTTLSMLLWIGGCGTVVYREFFY</sequence>
<dbReference type="RefSeq" id="WP_264516050.1">
    <property type="nucleotide sequence ID" value="NZ_JAPDDR010000015.1"/>
</dbReference>
<accession>A0ABT3G9E8</accession>
<organism evidence="2 3">
    <name type="scientific">Luteolibacter rhizosphaerae</name>
    <dbReference type="NCBI Taxonomy" id="2989719"/>
    <lineage>
        <taxon>Bacteria</taxon>
        <taxon>Pseudomonadati</taxon>
        <taxon>Verrucomicrobiota</taxon>
        <taxon>Verrucomicrobiia</taxon>
        <taxon>Verrucomicrobiales</taxon>
        <taxon>Verrucomicrobiaceae</taxon>
        <taxon>Luteolibacter</taxon>
    </lineage>
</organism>
<name>A0ABT3G9E8_9BACT</name>
<proteinExistence type="predicted"/>
<feature type="transmembrane region" description="Helical" evidence="1">
    <location>
        <begin position="25"/>
        <end position="44"/>
    </location>
</feature>
<gene>
    <name evidence="2" type="ORF">OJ996_22995</name>
</gene>
<comment type="caution">
    <text evidence="2">The sequence shown here is derived from an EMBL/GenBank/DDBJ whole genome shotgun (WGS) entry which is preliminary data.</text>
</comment>
<dbReference type="Proteomes" id="UP001165653">
    <property type="component" value="Unassembled WGS sequence"/>
</dbReference>
<feature type="transmembrane region" description="Helical" evidence="1">
    <location>
        <begin position="91"/>
        <end position="114"/>
    </location>
</feature>
<keyword evidence="3" id="KW-1185">Reference proteome</keyword>